<dbReference type="PANTHER" id="PTHR45453">
    <property type="entry name" value="PHOSPHATE REGULON SENSOR PROTEIN PHOR"/>
    <property type="match status" value="1"/>
</dbReference>
<dbReference type="SMART" id="SM00387">
    <property type="entry name" value="HATPase_c"/>
    <property type="match status" value="1"/>
</dbReference>
<name>A0ABT4JPF6_9GAMM</name>
<evidence type="ECO:0000256" key="3">
    <source>
        <dbReference type="ARBA" id="ARBA00012438"/>
    </source>
</evidence>
<feature type="domain" description="Histidine kinase" evidence="10">
    <location>
        <begin position="248"/>
        <end position="465"/>
    </location>
</feature>
<dbReference type="GO" id="GO:0005524">
    <property type="term" value="F:ATP binding"/>
    <property type="evidence" value="ECO:0007669"/>
    <property type="project" value="UniProtKB-KW"/>
</dbReference>
<gene>
    <name evidence="12" type="ORF">O1D97_00230</name>
</gene>
<dbReference type="Gene3D" id="6.10.340.10">
    <property type="match status" value="1"/>
</dbReference>
<comment type="catalytic activity">
    <reaction evidence="1">
        <text>ATP + protein L-histidine = ADP + protein N-phospho-L-histidine.</text>
        <dbReference type="EC" id="2.7.13.3"/>
    </reaction>
</comment>
<evidence type="ECO:0000259" key="11">
    <source>
        <dbReference type="PROSITE" id="PS50885"/>
    </source>
</evidence>
<keyword evidence="12" id="KW-0547">Nucleotide-binding</keyword>
<evidence type="ECO:0000313" key="13">
    <source>
        <dbReference type="Proteomes" id="UP001149719"/>
    </source>
</evidence>
<keyword evidence="6" id="KW-0418">Kinase</keyword>
<evidence type="ECO:0000256" key="4">
    <source>
        <dbReference type="ARBA" id="ARBA00022553"/>
    </source>
</evidence>
<dbReference type="InterPro" id="IPR005467">
    <property type="entry name" value="His_kinase_dom"/>
</dbReference>
<dbReference type="InterPro" id="IPR003660">
    <property type="entry name" value="HAMP_dom"/>
</dbReference>
<accession>A0ABT4JPF6</accession>
<dbReference type="PRINTS" id="PR00344">
    <property type="entry name" value="BCTRLSENSOR"/>
</dbReference>
<evidence type="ECO:0000256" key="2">
    <source>
        <dbReference type="ARBA" id="ARBA00004370"/>
    </source>
</evidence>
<evidence type="ECO:0000256" key="1">
    <source>
        <dbReference type="ARBA" id="ARBA00000085"/>
    </source>
</evidence>
<dbReference type="Proteomes" id="UP001149719">
    <property type="component" value="Unassembled WGS sequence"/>
</dbReference>
<dbReference type="RefSeq" id="WP_269121746.1">
    <property type="nucleotide sequence ID" value="NZ_JAPUBN010000001.1"/>
</dbReference>
<feature type="domain" description="HAMP" evidence="11">
    <location>
        <begin position="188"/>
        <end position="240"/>
    </location>
</feature>
<comment type="caution">
    <text evidence="12">The sequence shown here is derived from an EMBL/GenBank/DDBJ whole genome shotgun (WGS) entry which is preliminary data.</text>
</comment>
<dbReference type="Pfam" id="PF00512">
    <property type="entry name" value="HisKA"/>
    <property type="match status" value="1"/>
</dbReference>
<feature type="compositionally biased region" description="Basic and acidic residues" evidence="8">
    <location>
        <begin position="70"/>
        <end position="82"/>
    </location>
</feature>
<keyword evidence="4" id="KW-0597">Phosphoprotein</keyword>
<evidence type="ECO:0000256" key="7">
    <source>
        <dbReference type="ARBA" id="ARBA00023012"/>
    </source>
</evidence>
<keyword evidence="9" id="KW-1133">Transmembrane helix</keyword>
<keyword evidence="5" id="KW-0808">Transferase</keyword>
<dbReference type="PANTHER" id="PTHR45453:SF1">
    <property type="entry name" value="PHOSPHATE REGULON SENSOR PROTEIN PHOR"/>
    <property type="match status" value="1"/>
</dbReference>
<dbReference type="PROSITE" id="PS50885">
    <property type="entry name" value="HAMP"/>
    <property type="match status" value="1"/>
</dbReference>
<dbReference type="Gene3D" id="3.30.565.10">
    <property type="entry name" value="Histidine kinase-like ATPase, C-terminal domain"/>
    <property type="match status" value="1"/>
</dbReference>
<dbReference type="Gene3D" id="1.10.287.130">
    <property type="match status" value="1"/>
</dbReference>
<keyword evidence="9" id="KW-0472">Membrane</keyword>
<dbReference type="PROSITE" id="PS50109">
    <property type="entry name" value="HIS_KIN"/>
    <property type="match status" value="1"/>
</dbReference>
<dbReference type="SMART" id="SM00304">
    <property type="entry name" value="HAMP"/>
    <property type="match status" value="1"/>
</dbReference>
<proteinExistence type="predicted"/>
<keyword evidence="13" id="KW-1185">Reference proteome</keyword>
<evidence type="ECO:0000256" key="6">
    <source>
        <dbReference type="ARBA" id="ARBA00022777"/>
    </source>
</evidence>
<sequence length="465" mass="52693">MFVFIYLTFSSGFNHYVEQEEQKHVDAVKQQLIDLYGQSDGWQPIKQNTLLWRSIVEQNVDPRTPQQRNFKNEAELPQDKSSKGRTNPPSPSFLWINLPPGSLKTGQRISLYDVNKEVIVGREYLTDNPQVESILLNNKVIGWIGFEPSRLVESSPAKAFLSAQFHNYFMITLGVMLLAFIMAIILSRHLIKPIRQIVSGTNALKKGDFSNRIPALTQDELGTLSKNVNELAQTLEENQQMRAQWVSDTSHELKTPLTVLRSHLLAVQDGIFVADEKRIALLIKQVDNLNHIVDDLTQLSHRDAGVFTYTQVDLDIIQAFESSLDDFVMRFEQQGLLVHRQALQTVGQCLVRGDRDRLQQLFVNLLENTCKYTNRGGSLNIEVNKTRSHVVLTLQDSAPSVTPEDQEKLFERFYRVEKSRNRELGGSGLGLALCKQIIEAHKGDISLQDSPFGGLSVQVRFPLLG</sequence>
<reference evidence="12" key="1">
    <citation type="submission" date="2022-12" db="EMBL/GenBank/DDBJ databases">
        <title>Marinomonas 15G1-11 sp. nov, isolated from marine algae.</title>
        <authorList>
            <person name="Butt M."/>
            <person name="Choi D.G."/>
            <person name="Kim J.M."/>
            <person name="Lee J.K."/>
            <person name="Baek J.H."/>
            <person name="Jeon C.O."/>
        </authorList>
    </citation>
    <scope>NUCLEOTIDE SEQUENCE</scope>
    <source>
        <strain evidence="12">15G1-11</strain>
    </source>
</reference>
<evidence type="ECO:0000259" key="10">
    <source>
        <dbReference type="PROSITE" id="PS50109"/>
    </source>
</evidence>
<evidence type="ECO:0000256" key="5">
    <source>
        <dbReference type="ARBA" id="ARBA00022679"/>
    </source>
</evidence>
<dbReference type="InterPro" id="IPR050351">
    <property type="entry name" value="BphY/WalK/GraS-like"/>
</dbReference>
<dbReference type="InterPro" id="IPR036890">
    <property type="entry name" value="HATPase_C_sf"/>
</dbReference>
<evidence type="ECO:0000256" key="8">
    <source>
        <dbReference type="SAM" id="MobiDB-lite"/>
    </source>
</evidence>
<keyword evidence="9" id="KW-0812">Transmembrane</keyword>
<dbReference type="EC" id="2.7.13.3" evidence="3"/>
<dbReference type="CDD" id="cd00082">
    <property type="entry name" value="HisKA"/>
    <property type="match status" value="1"/>
</dbReference>
<dbReference type="Pfam" id="PF00672">
    <property type="entry name" value="HAMP"/>
    <property type="match status" value="1"/>
</dbReference>
<keyword evidence="7" id="KW-0902">Two-component regulatory system</keyword>
<dbReference type="SUPFAM" id="SSF47384">
    <property type="entry name" value="Homodimeric domain of signal transducing histidine kinase"/>
    <property type="match status" value="1"/>
</dbReference>
<dbReference type="SMART" id="SM00388">
    <property type="entry name" value="HisKA"/>
    <property type="match status" value="1"/>
</dbReference>
<dbReference type="Pfam" id="PF02518">
    <property type="entry name" value="HATPase_c"/>
    <property type="match status" value="1"/>
</dbReference>
<protein>
    <recommendedName>
        <fullName evidence="3">histidine kinase</fullName>
        <ecNumber evidence="3">2.7.13.3</ecNumber>
    </recommendedName>
</protein>
<evidence type="ECO:0000256" key="9">
    <source>
        <dbReference type="SAM" id="Phobius"/>
    </source>
</evidence>
<dbReference type="EMBL" id="JAPUBN010000001">
    <property type="protein sequence ID" value="MCZ2720105.1"/>
    <property type="molecule type" value="Genomic_DNA"/>
</dbReference>
<organism evidence="12 13">
    <name type="scientific">Marinomonas phaeophyticola</name>
    <dbReference type="NCBI Taxonomy" id="3004091"/>
    <lineage>
        <taxon>Bacteria</taxon>
        <taxon>Pseudomonadati</taxon>
        <taxon>Pseudomonadota</taxon>
        <taxon>Gammaproteobacteria</taxon>
        <taxon>Oceanospirillales</taxon>
        <taxon>Oceanospirillaceae</taxon>
        <taxon>Marinomonas</taxon>
    </lineage>
</organism>
<keyword evidence="12" id="KW-0067">ATP-binding</keyword>
<dbReference type="InterPro" id="IPR003661">
    <property type="entry name" value="HisK_dim/P_dom"/>
</dbReference>
<evidence type="ECO:0000313" key="12">
    <source>
        <dbReference type="EMBL" id="MCZ2720105.1"/>
    </source>
</evidence>
<dbReference type="InterPro" id="IPR003594">
    <property type="entry name" value="HATPase_dom"/>
</dbReference>
<dbReference type="InterPro" id="IPR004358">
    <property type="entry name" value="Sig_transdc_His_kin-like_C"/>
</dbReference>
<dbReference type="SUPFAM" id="SSF158472">
    <property type="entry name" value="HAMP domain-like"/>
    <property type="match status" value="1"/>
</dbReference>
<feature type="region of interest" description="Disordered" evidence="8">
    <location>
        <begin position="62"/>
        <end position="92"/>
    </location>
</feature>
<dbReference type="CDD" id="cd06225">
    <property type="entry name" value="HAMP"/>
    <property type="match status" value="1"/>
</dbReference>
<dbReference type="SUPFAM" id="SSF55874">
    <property type="entry name" value="ATPase domain of HSP90 chaperone/DNA topoisomerase II/histidine kinase"/>
    <property type="match status" value="1"/>
</dbReference>
<comment type="subcellular location">
    <subcellularLocation>
        <location evidence="2">Membrane</location>
    </subcellularLocation>
</comment>
<feature type="transmembrane region" description="Helical" evidence="9">
    <location>
        <begin position="165"/>
        <end position="186"/>
    </location>
</feature>
<dbReference type="InterPro" id="IPR036097">
    <property type="entry name" value="HisK_dim/P_sf"/>
</dbReference>